<evidence type="ECO:0000313" key="12">
    <source>
        <dbReference type="EMBL" id="KAG8548242.1"/>
    </source>
</evidence>
<protein>
    <recommendedName>
        <fullName evidence="11">G-protein coupled receptors family 1 profile domain-containing protein</fullName>
    </recommendedName>
</protein>
<evidence type="ECO:0000256" key="8">
    <source>
        <dbReference type="ARBA" id="ARBA00023224"/>
    </source>
</evidence>
<keyword evidence="4" id="KW-0297">G-protein coupled receptor</keyword>
<dbReference type="Proteomes" id="UP000824782">
    <property type="component" value="Unassembled WGS sequence"/>
</dbReference>
<organism evidence="12 13">
    <name type="scientific">Engystomops pustulosus</name>
    <name type="common">Tungara frog</name>
    <name type="synonym">Physalaemus pustulosus</name>
    <dbReference type="NCBI Taxonomy" id="76066"/>
    <lineage>
        <taxon>Eukaryota</taxon>
        <taxon>Metazoa</taxon>
        <taxon>Chordata</taxon>
        <taxon>Craniata</taxon>
        <taxon>Vertebrata</taxon>
        <taxon>Euteleostomi</taxon>
        <taxon>Amphibia</taxon>
        <taxon>Batrachia</taxon>
        <taxon>Anura</taxon>
        <taxon>Neobatrachia</taxon>
        <taxon>Hyloidea</taxon>
        <taxon>Leptodactylidae</taxon>
        <taxon>Leiuperinae</taxon>
        <taxon>Engystomops</taxon>
    </lineage>
</organism>
<dbReference type="GO" id="GO:0004930">
    <property type="term" value="F:G protein-coupled receptor activity"/>
    <property type="evidence" value="ECO:0007669"/>
    <property type="project" value="UniProtKB-KW"/>
</dbReference>
<feature type="transmembrane region" description="Helical" evidence="10">
    <location>
        <begin position="101"/>
        <end position="123"/>
    </location>
</feature>
<dbReference type="GO" id="GO:0004875">
    <property type="term" value="F:complement receptor activity"/>
    <property type="evidence" value="ECO:0007669"/>
    <property type="project" value="TreeGrafter"/>
</dbReference>
<feature type="domain" description="G-protein coupled receptors family 1 profile" evidence="11">
    <location>
        <begin position="45"/>
        <end position="279"/>
    </location>
</feature>
<dbReference type="GO" id="GO:0005886">
    <property type="term" value="C:plasma membrane"/>
    <property type="evidence" value="ECO:0007669"/>
    <property type="project" value="TreeGrafter"/>
</dbReference>
<gene>
    <name evidence="12" type="ORF">GDO81_025996</name>
</gene>
<comment type="caution">
    <text evidence="12">The sequence shown here is derived from an EMBL/GenBank/DDBJ whole genome shotgun (WGS) entry which is preliminary data.</text>
</comment>
<dbReference type="Gene3D" id="1.20.1070.10">
    <property type="entry name" value="Rhodopsin 7-helix transmembrane proteins"/>
    <property type="match status" value="1"/>
</dbReference>
<dbReference type="InterPro" id="IPR017452">
    <property type="entry name" value="GPCR_Rhodpsn_7TM"/>
</dbReference>
<dbReference type="GO" id="GO:0007204">
    <property type="term" value="P:positive regulation of cytosolic calcium ion concentration"/>
    <property type="evidence" value="ECO:0007669"/>
    <property type="project" value="TreeGrafter"/>
</dbReference>
<comment type="subcellular location">
    <subcellularLocation>
        <location evidence="1">Membrane</location>
        <topology evidence="1">Multi-pass membrane protein</topology>
    </subcellularLocation>
</comment>
<reference evidence="12" key="1">
    <citation type="thesis" date="2020" institute="ProQuest LLC" country="789 East Eisenhower Parkway, Ann Arbor, MI, USA">
        <title>Comparative Genomics and Chromosome Evolution.</title>
        <authorList>
            <person name="Mudd A.B."/>
        </authorList>
    </citation>
    <scope>NUCLEOTIDE SEQUENCE</scope>
    <source>
        <strain evidence="12">237g6f4</strain>
        <tissue evidence="12">Blood</tissue>
    </source>
</reference>
<evidence type="ECO:0000259" key="11">
    <source>
        <dbReference type="PROSITE" id="PS50262"/>
    </source>
</evidence>
<keyword evidence="3 10" id="KW-1133">Transmembrane helix</keyword>
<evidence type="ECO:0000256" key="6">
    <source>
        <dbReference type="ARBA" id="ARBA00023157"/>
    </source>
</evidence>
<keyword evidence="6" id="KW-1015">Disulfide bond</keyword>
<evidence type="ECO:0000256" key="10">
    <source>
        <dbReference type="SAM" id="Phobius"/>
    </source>
</evidence>
<name>A0AAV6ZGI0_ENGPU</name>
<dbReference type="EMBL" id="WNYA01000460">
    <property type="protein sequence ID" value="KAG8548242.1"/>
    <property type="molecule type" value="Genomic_DNA"/>
</dbReference>
<feature type="transmembrane region" description="Helical" evidence="10">
    <location>
        <begin position="143"/>
        <end position="164"/>
    </location>
</feature>
<feature type="transmembrane region" description="Helical" evidence="10">
    <location>
        <begin position="66"/>
        <end position="89"/>
    </location>
</feature>
<dbReference type="GO" id="GO:0007200">
    <property type="term" value="P:phospholipase C-activating G protein-coupled receptor signaling pathway"/>
    <property type="evidence" value="ECO:0007669"/>
    <property type="project" value="TreeGrafter"/>
</dbReference>
<evidence type="ECO:0000256" key="3">
    <source>
        <dbReference type="ARBA" id="ARBA00022989"/>
    </source>
</evidence>
<evidence type="ECO:0000256" key="9">
    <source>
        <dbReference type="ARBA" id="ARBA00025736"/>
    </source>
</evidence>
<feature type="transmembrane region" description="Helical" evidence="10">
    <location>
        <begin position="224"/>
        <end position="243"/>
    </location>
</feature>
<dbReference type="PRINTS" id="PR00526">
    <property type="entry name" value="FMETLEUPHER"/>
</dbReference>
<evidence type="ECO:0000256" key="1">
    <source>
        <dbReference type="ARBA" id="ARBA00004141"/>
    </source>
</evidence>
<feature type="transmembrane region" description="Helical" evidence="10">
    <location>
        <begin position="190"/>
        <end position="212"/>
    </location>
</feature>
<evidence type="ECO:0000256" key="4">
    <source>
        <dbReference type="ARBA" id="ARBA00023040"/>
    </source>
</evidence>
<evidence type="ECO:0000256" key="2">
    <source>
        <dbReference type="ARBA" id="ARBA00022692"/>
    </source>
</evidence>
<feature type="transmembrane region" description="Helical" evidence="10">
    <location>
        <begin position="29"/>
        <end position="54"/>
    </location>
</feature>
<dbReference type="Pfam" id="PF00001">
    <property type="entry name" value="7tm_1"/>
    <property type="match status" value="1"/>
</dbReference>
<dbReference type="PRINTS" id="PR00237">
    <property type="entry name" value="GPCRRHODOPSN"/>
</dbReference>
<proteinExistence type="inferred from homology"/>
<evidence type="ECO:0000256" key="5">
    <source>
        <dbReference type="ARBA" id="ARBA00023136"/>
    </source>
</evidence>
<dbReference type="InterPro" id="IPR000276">
    <property type="entry name" value="GPCR_Rhodpsn"/>
</dbReference>
<keyword evidence="8" id="KW-0807">Transducer</keyword>
<comment type="similarity">
    <text evidence="9">Belongs to the chemokine-like receptor (CMKLR) family.</text>
</comment>
<keyword evidence="13" id="KW-1185">Reference proteome</keyword>
<keyword evidence="5 10" id="KW-0472">Membrane</keyword>
<dbReference type="InterPro" id="IPR000826">
    <property type="entry name" value="Formyl_rcpt-rel"/>
</dbReference>
<evidence type="ECO:0000256" key="7">
    <source>
        <dbReference type="ARBA" id="ARBA00023170"/>
    </source>
</evidence>
<accession>A0AAV6ZGI0</accession>
<keyword evidence="7" id="KW-0675">Receptor</keyword>
<dbReference type="AlphaFoldDB" id="A0AAV6ZGI0"/>
<feature type="transmembrane region" description="Helical" evidence="10">
    <location>
        <begin position="263"/>
        <end position="282"/>
    </location>
</feature>
<dbReference type="PANTHER" id="PTHR24225">
    <property type="entry name" value="CHEMOTACTIC RECEPTOR"/>
    <property type="match status" value="1"/>
</dbReference>
<dbReference type="SUPFAM" id="SSF81321">
    <property type="entry name" value="Family A G protein-coupled receptor-like"/>
    <property type="match status" value="1"/>
</dbReference>
<dbReference type="PROSITE" id="PS50262">
    <property type="entry name" value="G_PROTEIN_RECEP_F1_2"/>
    <property type="match status" value="1"/>
</dbReference>
<sequence>MSNSVNNNSHEVRVNVTLVEDNIQYSLKIFQITIFSLVCFLGTIGNGLVIWFCLIRMEKTVNVIWFLNLAIADFTFAMSLPFIITSMILDYHWPFGDFLCKFIWFLFFLNMATSVLQLMVISLDRCVSVVFPVWCHNYRTRRLALVVVLIIWVISATLTLPSYIFRRTVGNDGIACITYYGKTWVPMMRFILFFLVPFIIIISCYVTIVLRIKDKTIIKSSKPFRLIISVVTSFFVCWFPYHFSVLFGIYGTKNNFSRFGNPVSVDLMLFNSCINPILYVFIGRDFKQKFCGSIQTMLEKAFTEDLDKTDFKKSQHHMYWEDTSGTAVSESLVV</sequence>
<keyword evidence="2 10" id="KW-0812">Transmembrane</keyword>
<dbReference type="PANTHER" id="PTHR24225:SF24">
    <property type="entry name" value="G-PROTEIN COUPLED RECEPTORS FAMILY 1 PROFILE DOMAIN-CONTAINING PROTEIN"/>
    <property type="match status" value="1"/>
</dbReference>
<dbReference type="FunFam" id="1.20.1070.10:FF:000034">
    <property type="entry name" value="G-protein coupled receptor 1"/>
    <property type="match status" value="1"/>
</dbReference>
<dbReference type="GO" id="GO:0006954">
    <property type="term" value="P:inflammatory response"/>
    <property type="evidence" value="ECO:0007669"/>
    <property type="project" value="TreeGrafter"/>
</dbReference>
<evidence type="ECO:0000313" key="13">
    <source>
        <dbReference type="Proteomes" id="UP000824782"/>
    </source>
</evidence>